<dbReference type="InterPro" id="IPR032508">
    <property type="entry name" value="FecR_C"/>
</dbReference>
<evidence type="ECO:0000259" key="2">
    <source>
        <dbReference type="Pfam" id="PF04773"/>
    </source>
</evidence>
<comment type="caution">
    <text evidence="4">The sequence shown here is derived from an EMBL/GenBank/DDBJ whole genome shotgun (WGS) entry which is preliminary data.</text>
</comment>
<dbReference type="PANTHER" id="PTHR30273:SF2">
    <property type="entry name" value="PROTEIN FECR"/>
    <property type="match status" value="1"/>
</dbReference>
<evidence type="ECO:0000313" key="5">
    <source>
        <dbReference type="Proteomes" id="UP000192277"/>
    </source>
</evidence>
<feature type="transmembrane region" description="Helical" evidence="1">
    <location>
        <begin position="92"/>
        <end position="110"/>
    </location>
</feature>
<dbReference type="Gene3D" id="3.55.50.30">
    <property type="match status" value="1"/>
</dbReference>
<dbReference type="RefSeq" id="WP_014218620.1">
    <property type="nucleotide sequence ID" value="NZ_LWBO01000023.1"/>
</dbReference>
<evidence type="ECO:0000259" key="3">
    <source>
        <dbReference type="Pfam" id="PF16344"/>
    </source>
</evidence>
<keyword evidence="1" id="KW-1133">Transmembrane helix</keyword>
<keyword evidence="1" id="KW-0472">Membrane</keyword>
<feature type="domain" description="Protein FecR C-terminal" evidence="3">
    <location>
        <begin position="345"/>
        <end position="412"/>
    </location>
</feature>
<dbReference type="InterPro" id="IPR006860">
    <property type="entry name" value="FecR"/>
</dbReference>
<feature type="domain" description="FecR protein" evidence="2">
    <location>
        <begin position="185"/>
        <end position="287"/>
    </location>
</feature>
<protein>
    <recommendedName>
        <fullName evidence="6">Anti-FecI sigma factor, FecR</fullName>
    </recommendedName>
</protein>
<accession>A0ABX3NU64</accession>
<evidence type="ECO:0008006" key="6">
    <source>
        <dbReference type="Google" id="ProtNLM"/>
    </source>
</evidence>
<dbReference type="Proteomes" id="UP000192277">
    <property type="component" value="Unassembled WGS sequence"/>
</dbReference>
<dbReference type="Pfam" id="PF16344">
    <property type="entry name" value="FecR_C"/>
    <property type="match status" value="1"/>
</dbReference>
<dbReference type="Pfam" id="PF04773">
    <property type="entry name" value="FecR"/>
    <property type="match status" value="1"/>
</dbReference>
<proteinExistence type="predicted"/>
<evidence type="ECO:0000313" key="4">
    <source>
        <dbReference type="EMBL" id="OQP44946.1"/>
    </source>
</evidence>
<organism evidence="4 5">
    <name type="scientific">Niastella koreensis</name>
    <dbReference type="NCBI Taxonomy" id="354356"/>
    <lineage>
        <taxon>Bacteria</taxon>
        <taxon>Pseudomonadati</taxon>
        <taxon>Bacteroidota</taxon>
        <taxon>Chitinophagia</taxon>
        <taxon>Chitinophagales</taxon>
        <taxon>Chitinophagaceae</taxon>
        <taxon>Niastella</taxon>
    </lineage>
</organism>
<gene>
    <name evidence="4" type="ORF">A4D02_09175</name>
</gene>
<keyword evidence="5" id="KW-1185">Reference proteome</keyword>
<dbReference type="EMBL" id="LWBO01000023">
    <property type="protein sequence ID" value="OQP44946.1"/>
    <property type="molecule type" value="Genomic_DNA"/>
</dbReference>
<sequence>MSQSLDDRVVYLLKQYTAGTCTLDEFNELLALISVQPNGSVLEGPLLEEVRNSRYHEAEEQVNWHQMLKAVLQQQEVVAPAPVRTMRVFSKIAIAATVVVCMGIIAWWWLQRGDDRHTNTPAVTLTYDALPGRNGAVLTLHNGKKVLLDSAGNGAMHLQPGLQVAKQDSLIAYQATDAASSETNTLSTPRGRKFQLVLSDGTRVWLNAASSIHYPTVFTGKERVVDITGEVYFEVAKNASHPFIVNIQSAQEPGQKGRIEVLGTHFNINAYDEEPSSKVTLLEGRVKVGSRQWAVGSGGKAENANDEVILKPGEQASLSQSSQKSHFIPVQTVHTDAVMAWKNGYFQFERADIQTVMRQVARWYDVEIQYEGTITTDKFGGSIPRDATLSQVLHALEQSLVHFTIQGKKVIVTP</sequence>
<dbReference type="InterPro" id="IPR012373">
    <property type="entry name" value="Ferrdict_sens_TM"/>
</dbReference>
<reference evidence="4 5" key="1">
    <citation type="submission" date="2016-04" db="EMBL/GenBank/DDBJ databases">
        <authorList>
            <person name="Chen L."/>
            <person name="Zhuang W."/>
            <person name="Wang G."/>
        </authorList>
    </citation>
    <scope>NUCLEOTIDE SEQUENCE [LARGE SCALE GENOMIC DNA]</scope>
    <source>
        <strain evidence="5">GR20</strain>
    </source>
</reference>
<dbReference type="PANTHER" id="PTHR30273">
    <property type="entry name" value="PERIPLASMIC SIGNAL SENSOR AND SIGMA FACTOR ACTIVATOR FECR-RELATED"/>
    <property type="match status" value="1"/>
</dbReference>
<dbReference type="Gene3D" id="2.60.120.1440">
    <property type="match status" value="1"/>
</dbReference>
<name>A0ABX3NU64_9BACT</name>
<evidence type="ECO:0000256" key="1">
    <source>
        <dbReference type="SAM" id="Phobius"/>
    </source>
</evidence>
<keyword evidence="1" id="KW-0812">Transmembrane</keyword>